<comment type="subcellular location">
    <subcellularLocation>
        <location evidence="1">Nucleus</location>
    </subcellularLocation>
</comment>
<dbReference type="Pfam" id="PF05225">
    <property type="entry name" value="HTH_psq"/>
    <property type="match status" value="1"/>
</dbReference>
<comment type="caution">
    <text evidence="3">The sequence shown here is derived from an EMBL/GenBank/DDBJ whole genome shotgun (WGS) entry which is preliminary data.</text>
</comment>
<dbReference type="OrthoDB" id="6778796at2759"/>
<evidence type="ECO:0000313" key="3">
    <source>
        <dbReference type="EMBL" id="CAH1977863.1"/>
    </source>
</evidence>
<keyword evidence="4" id="KW-1185">Reference proteome</keyword>
<dbReference type="EMBL" id="CAKOFQ010006866">
    <property type="protein sequence ID" value="CAH1977863.1"/>
    <property type="molecule type" value="Genomic_DNA"/>
</dbReference>
<dbReference type="AlphaFoldDB" id="A0A9P0PAL1"/>
<sequence>MPTTYKRKNEERAKWSAGSLKNAIECVQNRTLGVNEAARQFGIPKTTLKDRIKKGDAIKQHRLGPSSALGEDAEPKLHATHTKIANIWICTRSGVRLIWDFQLAEKLKLKHTFNKEGGKAGYDWLNSFLRRHPDISIRKAEGISVNRVTGMNCLSVKHYFTLLENVLTVPTCSQN</sequence>
<dbReference type="GO" id="GO:0005634">
    <property type="term" value="C:nucleus"/>
    <property type="evidence" value="ECO:0007669"/>
    <property type="project" value="UniProtKB-SubCell"/>
</dbReference>
<accession>A0A9P0PAL1</accession>
<evidence type="ECO:0000256" key="1">
    <source>
        <dbReference type="ARBA" id="ARBA00004123"/>
    </source>
</evidence>
<organism evidence="3 4">
    <name type="scientific">Acanthoscelides obtectus</name>
    <name type="common">Bean weevil</name>
    <name type="synonym">Bruchus obtectus</name>
    <dbReference type="NCBI Taxonomy" id="200917"/>
    <lineage>
        <taxon>Eukaryota</taxon>
        <taxon>Metazoa</taxon>
        <taxon>Ecdysozoa</taxon>
        <taxon>Arthropoda</taxon>
        <taxon>Hexapoda</taxon>
        <taxon>Insecta</taxon>
        <taxon>Pterygota</taxon>
        <taxon>Neoptera</taxon>
        <taxon>Endopterygota</taxon>
        <taxon>Coleoptera</taxon>
        <taxon>Polyphaga</taxon>
        <taxon>Cucujiformia</taxon>
        <taxon>Chrysomeloidea</taxon>
        <taxon>Chrysomelidae</taxon>
        <taxon>Bruchinae</taxon>
        <taxon>Bruchini</taxon>
        <taxon>Acanthoscelides</taxon>
    </lineage>
</organism>
<dbReference type="Proteomes" id="UP001152888">
    <property type="component" value="Unassembled WGS sequence"/>
</dbReference>
<dbReference type="InterPro" id="IPR009057">
    <property type="entry name" value="Homeodomain-like_sf"/>
</dbReference>
<dbReference type="InterPro" id="IPR007889">
    <property type="entry name" value="HTH_Psq"/>
</dbReference>
<dbReference type="Gene3D" id="1.10.10.60">
    <property type="entry name" value="Homeodomain-like"/>
    <property type="match status" value="1"/>
</dbReference>
<name>A0A9P0PAL1_ACAOB</name>
<gene>
    <name evidence="3" type="ORF">ACAOBT_LOCUS12928</name>
</gene>
<evidence type="ECO:0000259" key="2">
    <source>
        <dbReference type="Pfam" id="PF05225"/>
    </source>
</evidence>
<reference evidence="3" key="1">
    <citation type="submission" date="2022-03" db="EMBL/GenBank/DDBJ databases">
        <authorList>
            <person name="Sayadi A."/>
        </authorList>
    </citation>
    <scope>NUCLEOTIDE SEQUENCE</scope>
</reference>
<protein>
    <recommendedName>
        <fullName evidence="2">HTH psq-type domain-containing protein</fullName>
    </recommendedName>
</protein>
<dbReference type="GO" id="GO:0003677">
    <property type="term" value="F:DNA binding"/>
    <property type="evidence" value="ECO:0007669"/>
    <property type="project" value="InterPro"/>
</dbReference>
<evidence type="ECO:0000313" key="4">
    <source>
        <dbReference type="Proteomes" id="UP001152888"/>
    </source>
</evidence>
<proteinExistence type="predicted"/>
<dbReference type="SUPFAM" id="SSF46689">
    <property type="entry name" value="Homeodomain-like"/>
    <property type="match status" value="1"/>
</dbReference>
<feature type="domain" description="HTH psq-type" evidence="2">
    <location>
        <begin position="19"/>
        <end position="55"/>
    </location>
</feature>